<protein>
    <submittedName>
        <fullName evidence="1">Uncharacterized protein</fullName>
    </submittedName>
</protein>
<proteinExistence type="predicted"/>
<reference evidence="1" key="1">
    <citation type="submission" date="2014-09" db="EMBL/GenBank/DDBJ databases">
        <authorList>
            <person name="Magalhaes I.L.F."/>
            <person name="Oliveira U."/>
            <person name="Santos F.R."/>
            <person name="Vidigal T.H.D.A."/>
            <person name="Brescovit A.D."/>
            <person name="Santos A.J."/>
        </authorList>
    </citation>
    <scope>NUCLEOTIDE SEQUENCE</scope>
    <source>
        <tissue evidence="1">Shoot tissue taken approximately 20 cm above the soil surface</tissue>
    </source>
</reference>
<organism evidence="1">
    <name type="scientific">Arundo donax</name>
    <name type="common">Giant reed</name>
    <name type="synonym">Donax arundinaceus</name>
    <dbReference type="NCBI Taxonomy" id="35708"/>
    <lineage>
        <taxon>Eukaryota</taxon>
        <taxon>Viridiplantae</taxon>
        <taxon>Streptophyta</taxon>
        <taxon>Embryophyta</taxon>
        <taxon>Tracheophyta</taxon>
        <taxon>Spermatophyta</taxon>
        <taxon>Magnoliopsida</taxon>
        <taxon>Liliopsida</taxon>
        <taxon>Poales</taxon>
        <taxon>Poaceae</taxon>
        <taxon>PACMAD clade</taxon>
        <taxon>Arundinoideae</taxon>
        <taxon>Arundineae</taxon>
        <taxon>Arundo</taxon>
    </lineage>
</organism>
<reference evidence="1" key="2">
    <citation type="journal article" date="2015" name="Data Brief">
        <title>Shoot transcriptome of the giant reed, Arundo donax.</title>
        <authorList>
            <person name="Barrero R.A."/>
            <person name="Guerrero F.D."/>
            <person name="Moolhuijzen P."/>
            <person name="Goolsby J.A."/>
            <person name="Tidwell J."/>
            <person name="Bellgard S.E."/>
            <person name="Bellgard M.I."/>
        </authorList>
    </citation>
    <scope>NUCLEOTIDE SEQUENCE</scope>
    <source>
        <tissue evidence="1">Shoot tissue taken approximately 20 cm above the soil surface</tissue>
    </source>
</reference>
<dbReference type="EMBL" id="GBRH01264948">
    <property type="protein sequence ID" value="JAD32947.1"/>
    <property type="molecule type" value="Transcribed_RNA"/>
</dbReference>
<dbReference type="AlphaFoldDB" id="A0A0A8ZDJ8"/>
<accession>A0A0A8ZDJ8</accession>
<name>A0A0A8ZDJ8_ARUDO</name>
<evidence type="ECO:0000313" key="1">
    <source>
        <dbReference type="EMBL" id="JAD32947.1"/>
    </source>
</evidence>
<sequence length="33" mass="3861">MLFPLSASAQPHQFHSTRFFSLSHPAFRFKNII</sequence>